<protein>
    <submittedName>
        <fullName evidence="4">Uncharacterized protein</fullName>
    </submittedName>
</protein>
<dbReference type="PANTHER" id="PTHR24171">
    <property type="entry name" value="ANKYRIN REPEAT DOMAIN-CONTAINING PROTEIN 39-RELATED"/>
    <property type="match status" value="1"/>
</dbReference>
<dbReference type="PROSITE" id="PS50088">
    <property type="entry name" value="ANK_REPEAT"/>
    <property type="match status" value="3"/>
</dbReference>
<dbReference type="InterPro" id="IPR036770">
    <property type="entry name" value="Ankyrin_rpt-contain_sf"/>
</dbReference>
<dbReference type="Pfam" id="PF12796">
    <property type="entry name" value="Ank_2"/>
    <property type="match status" value="1"/>
</dbReference>
<dbReference type="EMBL" id="CAJPWZ010003160">
    <property type="protein sequence ID" value="CAG2253710.1"/>
    <property type="molecule type" value="Genomic_DNA"/>
</dbReference>
<keyword evidence="5" id="KW-1185">Reference proteome</keyword>
<feature type="repeat" description="ANK" evidence="3">
    <location>
        <begin position="168"/>
        <end position="200"/>
    </location>
</feature>
<evidence type="ECO:0000256" key="3">
    <source>
        <dbReference type="PROSITE-ProRule" id="PRU00023"/>
    </source>
</evidence>
<dbReference type="SMART" id="SM00248">
    <property type="entry name" value="ANK"/>
    <property type="match status" value="4"/>
</dbReference>
<evidence type="ECO:0000313" key="4">
    <source>
        <dbReference type="EMBL" id="CAG2253710.1"/>
    </source>
</evidence>
<keyword evidence="2 3" id="KW-0040">ANK repeat</keyword>
<proteinExistence type="predicted"/>
<gene>
    <name evidence="4" type="ORF">MEDL_65205</name>
</gene>
<dbReference type="AlphaFoldDB" id="A0A8S3VF48"/>
<evidence type="ECO:0000313" key="5">
    <source>
        <dbReference type="Proteomes" id="UP000683360"/>
    </source>
</evidence>
<accession>A0A8S3VF48</accession>
<keyword evidence="1" id="KW-0677">Repeat</keyword>
<evidence type="ECO:0000256" key="2">
    <source>
        <dbReference type="ARBA" id="ARBA00023043"/>
    </source>
</evidence>
<sequence length="273" mass="30631">MQKLKERYPSFMVSSTTDFFQTEHFIIQYTTGEWNSLKETLVPPDYQKYNISLDPEAKYIKFRICSVIQKLIRSLPSTEVGLEIKDKTEETIYISEFATSDEIEDESTIVSDKTEKTLHIQTCHKSPIDKSIEVAEDSTIITASKNGHTHIVKLLFEKNPNVDLCDKDGISPLYAASQLGHTGIVRLLLGRNPNIDLCNSDGCSPLNIASHNGHIGIVRLLLENNPNVDLCSNDGCSPLYNAIPNGHTKIVRLLLKENQMLIFVTKMAVVPCH</sequence>
<comment type="caution">
    <text evidence="4">The sequence shown here is derived from an EMBL/GenBank/DDBJ whole genome shotgun (WGS) entry which is preliminary data.</text>
</comment>
<feature type="repeat" description="ANK" evidence="3">
    <location>
        <begin position="201"/>
        <end position="233"/>
    </location>
</feature>
<feature type="repeat" description="ANK" evidence="3">
    <location>
        <begin position="234"/>
        <end position="256"/>
    </location>
</feature>
<dbReference type="Gene3D" id="1.25.40.20">
    <property type="entry name" value="Ankyrin repeat-containing domain"/>
    <property type="match status" value="1"/>
</dbReference>
<evidence type="ECO:0000256" key="1">
    <source>
        <dbReference type="ARBA" id="ARBA00022737"/>
    </source>
</evidence>
<reference evidence="4" key="1">
    <citation type="submission" date="2021-03" db="EMBL/GenBank/DDBJ databases">
        <authorList>
            <person name="Bekaert M."/>
        </authorList>
    </citation>
    <scope>NUCLEOTIDE SEQUENCE</scope>
</reference>
<dbReference type="PROSITE" id="PS50297">
    <property type="entry name" value="ANK_REP_REGION"/>
    <property type="match status" value="3"/>
</dbReference>
<organism evidence="4 5">
    <name type="scientific">Mytilus edulis</name>
    <name type="common">Blue mussel</name>
    <dbReference type="NCBI Taxonomy" id="6550"/>
    <lineage>
        <taxon>Eukaryota</taxon>
        <taxon>Metazoa</taxon>
        <taxon>Spiralia</taxon>
        <taxon>Lophotrochozoa</taxon>
        <taxon>Mollusca</taxon>
        <taxon>Bivalvia</taxon>
        <taxon>Autobranchia</taxon>
        <taxon>Pteriomorphia</taxon>
        <taxon>Mytilida</taxon>
        <taxon>Mytiloidea</taxon>
        <taxon>Mytilidae</taxon>
        <taxon>Mytilinae</taxon>
        <taxon>Mytilus</taxon>
    </lineage>
</organism>
<dbReference type="Proteomes" id="UP000683360">
    <property type="component" value="Unassembled WGS sequence"/>
</dbReference>
<dbReference type="SUPFAM" id="SSF48403">
    <property type="entry name" value="Ankyrin repeat"/>
    <property type="match status" value="1"/>
</dbReference>
<name>A0A8S3VF48_MYTED</name>
<dbReference type="InterPro" id="IPR002110">
    <property type="entry name" value="Ankyrin_rpt"/>
</dbReference>
<dbReference type="OrthoDB" id="340620at2759"/>
<dbReference type="PANTHER" id="PTHR24171:SF9">
    <property type="entry name" value="ANKYRIN REPEAT DOMAIN-CONTAINING PROTEIN 39"/>
    <property type="match status" value="1"/>
</dbReference>